<feature type="transmembrane region" description="Helical" evidence="5">
    <location>
        <begin position="251"/>
        <end position="282"/>
    </location>
</feature>
<evidence type="ECO:0000256" key="2">
    <source>
        <dbReference type="ARBA" id="ARBA00022692"/>
    </source>
</evidence>
<name>A0ABQ2IN44_9PSEU</name>
<feature type="transmembrane region" description="Helical" evidence="5">
    <location>
        <begin position="220"/>
        <end position="244"/>
    </location>
</feature>
<organism evidence="7 8">
    <name type="scientific">Lentzea pudingi</name>
    <dbReference type="NCBI Taxonomy" id="1789439"/>
    <lineage>
        <taxon>Bacteria</taxon>
        <taxon>Bacillati</taxon>
        <taxon>Actinomycetota</taxon>
        <taxon>Actinomycetes</taxon>
        <taxon>Pseudonocardiales</taxon>
        <taxon>Pseudonocardiaceae</taxon>
        <taxon>Lentzea</taxon>
    </lineage>
</organism>
<feature type="transmembrane region" description="Helical" evidence="5">
    <location>
        <begin position="161"/>
        <end position="182"/>
    </location>
</feature>
<dbReference type="EMBL" id="BMNC01000013">
    <property type="protein sequence ID" value="GGN15732.1"/>
    <property type="molecule type" value="Genomic_DNA"/>
</dbReference>
<evidence type="ECO:0000313" key="7">
    <source>
        <dbReference type="EMBL" id="GGN15732.1"/>
    </source>
</evidence>
<dbReference type="SMART" id="SM00752">
    <property type="entry name" value="HTTM"/>
    <property type="match status" value="1"/>
</dbReference>
<evidence type="ECO:0000256" key="3">
    <source>
        <dbReference type="ARBA" id="ARBA00022989"/>
    </source>
</evidence>
<dbReference type="PANTHER" id="PTHR39535:SF2">
    <property type="entry name" value="HTTM DOMAIN-CONTAINING PROTEIN"/>
    <property type="match status" value="1"/>
</dbReference>
<gene>
    <name evidence="7" type="primary">yitO</name>
    <name evidence="7" type="ORF">GCM10011609_65460</name>
</gene>
<dbReference type="NCBIfam" id="TIGR04033">
    <property type="entry name" value="export_SdpB"/>
    <property type="match status" value="1"/>
</dbReference>
<dbReference type="InterPro" id="IPR023894">
    <property type="entry name" value="Sporulation_SdpB"/>
</dbReference>
<keyword evidence="4 5" id="KW-0472">Membrane</keyword>
<reference evidence="8" key="1">
    <citation type="journal article" date="2019" name="Int. J. Syst. Evol. Microbiol.">
        <title>The Global Catalogue of Microorganisms (GCM) 10K type strain sequencing project: providing services to taxonomists for standard genome sequencing and annotation.</title>
        <authorList>
            <consortium name="The Broad Institute Genomics Platform"/>
            <consortium name="The Broad Institute Genome Sequencing Center for Infectious Disease"/>
            <person name="Wu L."/>
            <person name="Ma J."/>
        </authorList>
    </citation>
    <scope>NUCLEOTIDE SEQUENCE [LARGE SCALE GENOMIC DNA]</scope>
    <source>
        <strain evidence="8">CGMCC 4.7319</strain>
    </source>
</reference>
<dbReference type="InterPro" id="IPR011020">
    <property type="entry name" value="HTTM-like"/>
</dbReference>
<dbReference type="PANTHER" id="PTHR39535">
    <property type="entry name" value="SPORULATION-DELAYING PROTEIN SDPB"/>
    <property type="match status" value="1"/>
</dbReference>
<proteinExistence type="predicted"/>
<dbReference type="RefSeq" id="WP_189158737.1">
    <property type="nucleotide sequence ID" value="NZ_BMNC01000013.1"/>
</dbReference>
<keyword evidence="8" id="KW-1185">Reference proteome</keyword>
<evidence type="ECO:0000256" key="5">
    <source>
        <dbReference type="SAM" id="Phobius"/>
    </source>
</evidence>
<accession>A0ABQ2IN44</accession>
<dbReference type="InterPro" id="IPR052964">
    <property type="entry name" value="Sporulation_signal_mat"/>
</dbReference>
<keyword evidence="2 5" id="KW-0812">Transmembrane</keyword>
<evidence type="ECO:0000313" key="8">
    <source>
        <dbReference type="Proteomes" id="UP000597656"/>
    </source>
</evidence>
<dbReference type="Proteomes" id="UP000597656">
    <property type="component" value="Unassembled WGS sequence"/>
</dbReference>
<evidence type="ECO:0000259" key="6">
    <source>
        <dbReference type="SMART" id="SM00752"/>
    </source>
</evidence>
<feature type="domain" description="HTTM-like" evidence="6">
    <location>
        <begin position="19"/>
        <end position="288"/>
    </location>
</feature>
<comment type="subcellular location">
    <subcellularLocation>
        <location evidence="1">Endomembrane system</location>
        <topology evidence="1">Multi-pass membrane protein</topology>
    </subcellularLocation>
</comment>
<evidence type="ECO:0000256" key="4">
    <source>
        <dbReference type="ARBA" id="ARBA00023136"/>
    </source>
</evidence>
<keyword evidence="3 5" id="KW-1133">Transmembrane helix</keyword>
<sequence>MRELSRSLLIHRLKWTIANCEPRGTAFAIGRTLLAIASLANLLANQDSTLFSAAEAPACAGLRNVSLWCLAGPTENGLLSSRIIAVVVLVVTASGYRPRWTCVPHWYVAFSLAASASISNGGDRTAHIAALLLIPICLGDGRRWQWQPATGPLSPEWRGRAFAALLVLRLQIFVIYVTALAAKLGDPLWRQGSAMYVVAHDRHYGVPEQMRILVEPGLNSFPAVAVATWTVIAVQAVLALAILVGAKARKVVLLLGLSLHAGIGLLMNLPAFGLAMAGLLVIGTATLGPGHGQDGLRTNARPVNLRKRERPALSASPRP</sequence>
<protein>
    <recommendedName>
        <fullName evidence="6">HTTM-like domain-containing protein</fullName>
    </recommendedName>
</protein>
<evidence type="ECO:0000256" key="1">
    <source>
        <dbReference type="ARBA" id="ARBA00004127"/>
    </source>
</evidence>
<comment type="caution">
    <text evidence="7">The sequence shown here is derived from an EMBL/GenBank/DDBJ whole genome shotgun (WGS) entry which is preliminary data.</text>
</comment>